<sequence length="335" mass="35967">MSQDHPIVSAGLIEEPSNDTPTHVVVVDDMEPNAHLLAAMLEALPGVTVSVFTDGAGAVAWCIENDPDLVILDYRMPKLDGLGCLARLRGATKGRETPVILVTADESQATVRAAFDAGTTDFIRKPVNETELIARARNLLSLRLRHLALLRANAELARLANVDSLTGTLNRRRFMEVATRDLARDRRHNRPVSLIMMDVDHFKGINDSFGHAVGDAALSGMAAACRQVLRESDVVARMGGEEFVVLLPETPMPQASEAAERLRATIADWTVDHDGVSVQVTASLGVAQWGGADESLDRLLQRADAALYLAKTGGRNRVIAAAPFGSPARGAMAGR</sequence>
<dbReference type="SUPFAM" id="SSF52172">
    <property type="entry name" value="CheY-like"/>
    <property type="match status" value="1"/>
</dbReference>
<dbReference type="PROSITE" id="PS50887">
    <property type="entry name" value="GGDEF"/>
    <property type="match status" value="1"/>
</dbReference>
<dbReference type="AlphaFoldDB" id="A0A1G7EH98"/>
<keyword evidence="3" id="KW-0597">Phosphoprotein</keyword>
<dbReference type="STRING" id="69960.SAMN05421720_10968"/>
<evidence type="ECO:0000256" key="1">
    <source>
        <dbReference type="ARBA" id="ARBA00012528"/>
    </source>
</evidence>
<dbReference type="NCBIfam" id="TIGR00254">
    <property type="entry name" value="GGDEF"/>
    <property type="match status" value="1"/>
</dbReference>
<dbReference type="PANTHER" id="PTHR45138:SF9">
    <property type="entry name" value="DIGUANYLATE CYCLASE DGCM-RELATED"/>
    <property type="match status" value="1"/>
</dbReference>
<dbReference type="CDD" id="cd01949">
    <property type="entry name" value="GGDEF"/>
    <property type="match status" value="1"/>
</dbReference>
<dbReference type="SUPFAM" id="SSF55073">
    <property type="entry name" value="Nucleotide cyclase"/>
    <property type="match status" value="1"/>
</dbReference>
<dbReference type="Gene3D" id="3.40.50.2300">
    <property type="match status" value="1"/>
</dbReference>
<evidence type="ECO:0000313" key="7">
    <source>
        <dbReference type="Proteomes" id="UP000199412"/>
    </source>
</evidence>
<dbReference type="FunFam" id="3.30.70.270:FF:000001">
    <property type="entry name" value="Diguanylate cyclase domain protein"/>
    <property type="match status" value="1"/>
</dbReference>
<dbReference type="Pfam" id="PF00072">
    <property type="entry name" value="Response_reg"/>
    <property type="match status" value="1"/>
</dbReference>
<dbReference type="InterPro" id="IPR001789">
    <property type="entry name" value="Sig_transdc_resp-reg_receiver"/>
</dbReference>
<organism evidence="6 7">
    <name type="scientific">Rhodospira trueperi</name>
    <dbReference type="NCBI Taxonomy" id="69960"/>
    <lineage>
        <taxon>Bacteria</taxon>
        <taxon>Pseudomonadati</taxon>
        <taxon>Pseudomonadota</taxon>
        <taxon>Alphaproteobacteria</taxon>
        <taxon>Rhodospirillales</taxon>
        <taxon>Rhodospirillaceae</taxon>
        <taxon>Rhodospira</taxon>
    </lineage>
</organism>
<evidence type="ECO:0000259" key="4">
    <source>
        <dbReference type="PROSITE" id="PS50110"/>
    </source>
</evidence>
<proteinExistence type="predicted"/>
<dbReference type="InterPro" id="IPR029787">
    <property type="entry name" value="Nucleotide_cyclase"/>
</dbReference>
<dbReference type="GO" id="GO:1902201">
    <property type="term" value="P:negative regulation of bacterial-type flagellum-dependent cell motility"/>
    <property type="evidence" value="ECO:0007669"/>
    <property type="project" value="TreeGrafter"/>
</dbReference>
<evidence type="ECO:0000259" key="5">
    <source>
        <dbReference type="PROSITE" id="PS50887"/>
    </source>
</evidence>
<dbReference type="InterPro" id="IPR011006">
    <property type="entry name" value="CheY-like_superfamily"/>
</dbReference>
<dbReference type="RefSeq" id="WP_092786791.1">
    <property type="nucleotide sequence ID" value="NZ_FNAP01000009.1"/>
</dbReference>
<dbReference type="SMART" id="SM00267">
    <property type="entry name" value="GGDEF"/>
    <property type="match status" value="1"/>
</dbReference>
<comment type="catalytic activity">
    <reaction evidence="2">
        <text>2 GTP = 3',3'-c-di-GMP + 2 diphosphate</text>
        <dbReference type="Rhea" id="RHEA:24898"/>
        <dbReference type="ChEBI" id="CHEBI:33019"/>
        <dbReference type="ChEBI" id="CHEBI:37565"/>
        <dbReference type="ChEBI" id="CHEBI:58805"/>
        <dbReference type="EC" id="2.7.7.65"/>
    </reaction>
</comment>
<dbReference type="PROSITE" id="PS50110">
    <property type="entry name" value="RESPONSE_REGULATORY"/>
    <property type="match status" value="1"/>
</dbReference>
<dbReference type="InterPro" id="IPR043128">
    <property type="entry name" value="Rev_trsase/Diguanyl_cyclase"/>
</dbReference>
<protein>
    <recommendedName>
        <fullName evidence="1">diguanylate cyclase</fullName>
        <ecNumber evidence="1">2.7.7.65</ecNumber>
    </recommendedName>
</protein>
<keyword evidence="7" id="KW-1185">Reference proteome</keyword>
<feature type="domain" description="Response regulatory" evidence="4">
    <location>
        <begin position="23"/>
        <end position="140"/>
    </location>
</feature>
<evidence type="ECO:0000256" key="2">
    <source>
        <dbReference type="ARBA" id="ARBA00034247"/>
    </source>
</evidence>
<dbReference type="Pfam" id="PF00990">
    <property type="entry name" value="GGDEF"/>
    <property type="match status" value="1"/>
</dbReference>
<dbReference type="Gene3D" id="3.30.70.270">
    <property type="match status" value="1"/>
</dbReference>
<accession>A0A1G7EH98</accession>
<evidence type="ECO:0000256" key="3">
    <source>
        <dbReference type="PROSITE-ProRule" id="PRU00169"/>
    </source>
</evidence>
<gene>
    <name evidence="6" type="ORF">SAMN05421720_10968</name>
</gene>
<dbReference type="EMBL" id="FNAP01000009">
    <property type="protein sequence ID" value="SDE63028.1"/>
    <property type="molecule type" value="Genomic_DNA"/>
</dbReference>
<dbReference type="OrthoDB" id="9812260at2"/>
<dbReference type="GO" id="GO:0043709">
    <property type="term" value="P:cell adhesion involved in single-species biofilm formation"/>
    <property type="evidence" value="ECO:0007669"/>
    <property type="project" value="TreeGrafter"/>
</dbReference>
<dbReference type="Proteomes" id="UP000199412">
    <property type="component" value="Unassembled WGS sequence"/>
</dbReference>
<dbReference type="EC" id="2.7.7.65" evidence="1"/>
<feature type="domain" description="GGDEF" evidence="5">
    <location>
        <begin position="190"/>
        <end position="323"/>
    </location>
</feature>
<dbReference type="GO" id="GO:0005886">
    <property type="term" value="C:plasma membrane"/>
    <property type="evidence" value="ECO:0007669"/>
    <property type="project" value="TreeGrafter"/>
</dbReference>
<reference evidence="6 7" key="1">
    <citation type="submission" date="2016-10" db="EMBL/GenBank/DDBJ databases">
        <authorList>
            <person name="de Groot N.N."/>
        </authorList>
    </citation>
    <scope>NUCLEOTIDE SEQUENCE [LARGE SCALE GENOMIC DNA]</scope>
    <source>
        <strain evidence="6 7">ATCC 700224</strain>
    </source>
</reference>
<dbReference type="GO" id="GO:0000160">
    <property type="term" value="P:phosphorelay signal transduction system"/>
    <property type="evidence" value="ECO:0007669"/>
    <property type="project" value="InterPro"/>
</dbReference>
<dbReference type="InterPro" id="IPR050469">
    <property type="entry name" value="Diguanylate_Cyclase"/>
</dbReference>
<dbReference type="PANTHER" id="PTHR45138">
    <property type="entry name" value="REGULATORY COMPONENTS OF SENSORY TRANSDUCTION SYSTEM"/>
    <property type="match status" value="1"/>
</dbReference>
<dbReference type="InterPro" id="IPR000160">
    <property type="entry name" value="GGDEF_dom"/>
</dbReference>
<feature type="modified residue" description="4-aspartylphosphate" evidence="3">
    <location>
        <position position="73"/>
    </location>
</feature>
<dbReference type="GO" id="GO:0052621">
    <property type="term" value="F:diguanylate cyclase activity"/>
    <property type="evidence" value="ECO:0007669"/>
    <property type="project" value="UniProtKB-EC"/>
</dbReference>
<evidence type="ECO:0000313" key="6">
    <source>
        <dbReference type="EMBL" id="SDE63028.1"/>
    </source>
</evidence>
<name>A0A1G7EH98_9PROT</name>
<dbReference type="SMART" id="SM00448">
    <property type="entry name" value="REC"/>
    <property type="match status" value="1"/>
</dbReference>